<feature type="domain" description="HD-GYP" evidence="3">
    <location>
        <begin position="158"/>
        <end position="353"/>
    </location>
</feature>
<comment type="caution">
    <text evidence="4">The sequence shown here is derived from an EMBL/GenBank/DDBJ whole genome shotgun (WGS) entry which is preliminary data.</text>
</comment>
<dbReference type="PANTHER" id="PTHR45228:SF8">
    <property type="entry name" value="TWO-COMPONENT RESPONSE REGULATOR-RELATED"/>
    <property type="match status" value="1"/>
</dbReference>
<dbReference type="PANTHER" id="PTHR45228">
    <property type="entry name" value="CYCLIC DI-GMP PHOSPHODIESTERASE TM_0186-RELATED"/>
    <property type="match status" value="1"/>
</dbReference>
<organism evidence="4 5">
    <name type="scientific">Marinomonas rhodophyticola</name>
    <dbReference type="NCBI Taxonomy" id="2992803"/>
    <lineage>
        <taxon>Bacteria</taxon>
        <taxon>Pseudomonadati</taxon>
        <taxon>Pseudomonadota</taxon>
        <taxon>Gammaproteobacteria</taxon>
        <taxon>Oceanospirillales</taxon>
        <taxon>Oceanospirillaceae</taxon>
        <taxon>Marinomonas</taxon>
    </lineage>
</organism>
<feature type="modified residue" description="4-aspartylphosphate" evidence="1">
    <location>
        <position position="44"/>
    </location>
</feature>
<dbReference type="InterPro" id="IPR037522">
    <property type="entry name" value="HD_GYP_dom"/>
</dbReference>
<gene>
    <name evidence="4" type="ORF">ONZ52_16765</name>
</gene>
<dbReference type="Gene3D" id="3.40.50.2300">
    <property type="match status" value="1"/>
</dbReference>
<dbReference type="InterPro" id="IPR011006">
    <property type="entry name" value="CheY-like_superfamily"/>
</dbReference>
<evidence type="ECO:0000259" key="3">
    <source>
        <dbReference type="PROSITE" id="PS51832"/>
    </source>
</evidence>
<accession>A0ABT3KIW8</accession>
<dbReference type="CDD" id="cd17569">
    <property type="entry name" value="REC_HupR-like"/>
    <property type="match status" value="1"/>
</dbReference>
<protein>
    <submittedName>
        <fullName evidence="4">Response regulator</fullName>
    </submittedName>
</protein>
<dbReference type="Proteomes" id="UP001431181">
    <property type="component" value="Unassembled WGS sequence"/>
</dbReference>
<evidence type="ECO:0000256" key="1">
    <source>
        <dbReference type="PROSITE-ProRule" id="PRU00169"/>
    </source>
</evidence>
<name>A0ABT3KIW8_9GAMM</name>
<keyword evidence="5" id="KW-1185">Reference proteome</keyword>
<evidence type="ECO:0000313" key="4">
    <source>
        <dbReference type="EMBL" id="MCW4630493.1"/>
    </source>
</evidence>
<sequence length="414" mass="46882">MMKNVLSSLKRLFRKTECNVFIAGSGHEGLEILKEHNIDIIISDARMPKMTGPEFLTAAAEQYPHTKRILLTGYADMEAIVEAVNLGKISHYVEKPWDDEKLQQLVEDTLVTINLKKKNEHLQSLLASQNEKLIAMNESLEATVKERTKKIIEINSALQENYKSTIDLFANLLDMRNPKPNVDVPDIISLVTDMAELLHLPQRELIHLTRAAKMRYMSQMSFADELLFTPYVLLSEEQKHEYKQYPLKGAMLLKNIRPLVTVADIILHHKEYLNGEGYPRGEKGESIPKSAQILTVANDYVELITGRLLEKTLTHQDAINYLETKSGTHYSVSAVEALKSSLSLKKVETPINDLHVTSQQLTAGMVLSRDLRNHNGDFLLSKGVKLADSTVMLLTELEKSAKKSFNYLSTYHLD</sequence>
<evidence type="ECO:0000259" key="2">
    <source>
        <dbReference type="PROSITE" id="PS50110"/>
    </source>
</evidence>
<proteinExistence type="predicted"/>
<dbReference type="SUPFAM" id="SSF52172">
    <property type="entry name" value="CheY-like"/>
    <property type="match status" value="1"/>
</dbReference>
<dbReference type="InterPro" id="IPR001789">
    <property type="entry name" value="Sig_transdc_resp-reg_receiver"/>
</dbReference>
<dbReference type="SMART" id="SM00448">
    <property type="entry name" value="REC"/>
    <property type="match status" value="1"/>
</dbReference>
<dbReference type="PROSITE" id="PS51832">
    <property type="entry name" value="HD_GYP"/>
    <property type="match status" value="1"/>
</dbReference>
<dbReference type="Pfam" id="PF00072">
    <property type="entry name" value="Response_reg"/>
    <property type="match status" value="1"/>
</dbReference>
<evidence type="ECO:0000313" key="5">
    <source>
        <dbReference type="Proteomes" id="UP001431181"/>
    </source>
</evidence>
<dbReference type="Pfam" id="PF13487">
    <property type="entry name" value="HD_5"/>
    <property type="match status" value="1"/>
</dbReference>
<dbReference type="EMBL" id="JAPEUL010000009">
    <property type="protein sequence ID" value="MCW4630493.1"/>
    <property type="molecule type" value="Genomic_DNA"/>
</dbReference>
<reference evidence="4" key="1">
    <citation type="submission" date="2022-11" db="EMBL/GenBank/DDBJ databases">
        <title>Marinomonas sp. nov., isolated from marine algae.</title>
        <authorList>
            <person name="Choi D.G."/>
            <person name="Kim J.M."/>
            <person name="Lee J.K."/>
            <person name="Baek J.H."/>
            <person name="Jeon C.O."/>
        </authorList>
    </citation>
    <scope>NUCLEOTIDE SEQUENCE</scope>
    <source>
        <strain evidence="4">KJ51-3</strain>
    </source>
</reference>
<dbReference type="Gene3D" id="1.10.3210.10">
    <property type="entry name" value="Hypothetical protein af1432"/>
    <property type="match status" value="1"/>
</dbReference>
<keyword evidence="1" id="KW-0597">Phosphoprotein</keyword>
<dbReference type="RefSeq" id="WP_265219846.1">
    <property type="nucleotide sequence ID" value="NZ_JAPEUL010000009.1"/>
</dbReference>
<dbReference type="InterPro" id="IPR052020">
    <property type="entry name" value="Cyclic_di-GMP/3'3'-cGAMP_PDE"/>
</dbReference>
<feature type="domain" description="Response regulatory" evidence="2">
    <location>
        <begin position="1"/>
        <end position="110"/>
    </location>
</feature>
<dbReference type="PROSITE" id="PS50110">
    <property type="entry name" value="RESPONSE_REGULATORY"/>
    <property type="match status" value="1"/>
</dbReference>
<dbReference type="SUPFAM" id="SSF109604">
    <property type="entry name" value="HD-domain/PDEase-like"/>
    <property type="match status" value="1"/>
</dbReference>